<keyword evidence="2" id="KW-0732">Signal</keyword>
<name>K0R7Q6_THAOC</name>
<gene>
    <name evidence="3" type="ORF">THAOC_36740</name>
</gene>
<evidence type="ECO:0000256" key="1">
    <source>
        <dbReference type="SAM" id="MobiDB-lite"/>
    </source>
</evidence>
<feature type="region of interest" description="Disordered" evidence="1">
    <location>
        <begin position="144"/>
        <end position="175"/>
    </location>
</feature>
<reference evidence="3 4" key="1">
    <citation type="journal article" date="2012" name="Genome Biol.">
        <title>Genome and low-iron response of an oceanic diatom adapted to chronic iron limitation.</title>
        <authorList>
            <person name="Lommer M."/>
            <person name="Specht M."/>
            <person name="Roy A.S."/>
            <person name="Kraemer L."/>
            <person name="Andreson R."/>
            <person name="Gutowska M.A."/>
            <person name="Wolf J."/>
            <person name="Bergner S.V."/>
            <person name="Schilhabel M.B."/>
            <person name="Klostermeier U.C."/>
            <person name="Beiko R.G."/>
            <person name="Rosenstiel P."/>
            <person name="Hippler M."/>
            <person name="Laroche J."/>
        </authorList>
    </citation>
    <scope>NUCLEOTIDE SEQUENCE [LARGE SCALE GENOMIC DNA]</scope>
    <source>
        <strain evidence="3 4">CCMP1005</strain>
    </source>
</reference>
<dbReference type="EMBL" id="AGNL01049332">
    <property type="protein sequence ID" value="EJK44701.1"/>
    <property type="molecule type" value="Genomic_DNA"/>
</dbReference>
<evidence type="ECO:0000256" key="2">
    <source>
        <dbReference type="SAM" id="SignalP"/>
    </source>
</evidence>
<dbReference type="AlphaFoldDB" id="K0R7Q6"/>
<feature type="chain" id="PRO_5003840024" evidence="2">
    <location>
        <begin position="19"/>
        <end position="186"/>
    </location>
</feature>
<proteinExistence type="predicted"/>
<sequence>MSRFLVLAFLATSPAATAFVSSPGARQQRGAPALRAAEGTDFDAPVPFEPQSGTAVLDREPVVDDECYMGKDGSFDDCVDFDPVVRKRYNDWTNAQDAEPRYPPPRWAFGDDYDAPVPADPQVGTAVLSSQPVVDDECYMGKDETADECVDFDPPKRTRSANAQDQPRDAPKWTQSTQNIFANIIK</sequence>
<protein>
    <submittedName>
        <fullName evidence="3">Uncharacterized protein</fullName>
    </submittedName>
</protein>
<organism evidence="3 4">
    <name type="scientific">Thalassiosira oceanica</name>
    <name type="common">Marine diatom</name>
    <dbReference type="NCBI Taxonomy" id="159749"/>
    <lineage>
        <taxon>Eukaryota</taxon>
        <taxon>Sar</taxon>
        <taxon>Stramenopiles</taxon>
        <taxon>Ochrophyta</taxon>
        <taxon>Bacillariophyta</taxon>
        <taxon>Coscinodiscophyceae</taxon>
        <taxon>Thalassiosirophycidae</taxon>
        <taxon>Thalassiosirales</taxon>
        <taxon>Thalassiosiraceae</taxon>
        <taxon>Thalassiosira</taxon>
    </lineage>
</organism>
<evidence type="ECO:0000313" key="3">
    <source>
        <dbReference type="EMBL" id="EJK44701.1"/>
    </source>
</evidence>
<evidence type="ECO:0000313" key="4">
    <source>
        <dbReference type="Proteomes" id="UP000266841"/>
    </source>
</evidence>
<comment type="caution">
    <text evidence="3">The sequence shown here is derived from an EMBL/GenBank/DDBJ whole genome shotgun (WGS) entry which is preliminary data.</text>
</comment>
<keyword evidence="4" id="KW-1185">Reference proteome</keyword>
<dbReference type="Proteomes" id="UP000266841">
    <property type="component" value="Unassembled WGS sequence"/>
</dbReference>
<feature type="signal peptide" evidence="2">
    <location>
        <begin position="1"/>
        <end position="18"/>
    </location>
</feature>
<accession>K0R7Q6</accession>